<feature type="domain" description="Ryanodine receptor Ryr" evidence="2">
    <location>
        <begin position="130"/>
        <end position="199"/>
    </location>
</feature>
<reference evidence="3 4" key="1">
    <citation type="journal article" date="2007" name="Genome Res.">
        <title>Genome characteristics of facultatively symbiotic Frankia sp. strains reflect host range and host plant biogeography.</title>
        <authorList>
            <person name="Normand P."/>
            <person name="Lapierre P."/>
            <person name="Tisa L.S."/>
            <person name="Gogarten J.P."/>
            <person name="Alloisio N."/>
            <person name="Bagnarol E."/>
            <person name="Bassi C.A."/>
            <person name="Berry A.M."/>
            <person name="Bickhart D.M."/>
            <person name="Choisne N."/>
            <person name="Couloux A."/>
            <person name="Cournoyer B."/>
            <person name="Cruveiller S."/>
            <person name="Daubin V."/>
            <person name="Demange N."/>
            <person name="Francino M.P."/>
            <person name="Goltsman E."/>
            <person name="Huang Y."/>
            <person name="Kopp O.R."/>
            <person name="Labarre L."/>
            <person name="Lapidus A."/>
            <person name="Lavire C."/>
            <person name="Marechal J."/>
            <person name="Martinez M."/>
            <person name="Mastronunzio J.E."/>
            <person name="Mullin B.C."/>
            <person name="Niemann J."/>
            <person name="Pujic P."/>
            <person name="Rawnsley T."/>
            <person name="Rouy Z."/>
            <person name="Schenowitz C."/>
            <person name="Sellstedt A."/>
            <person name="Tavares F."/>
            <person name="Tomkins J.P."/>
            <person name="Vallenet D."/>
            <person name="Valverde C."/>
            <person name="Wall L.G."/>
            <person name="Wang Y."/>
            <person name="Medigue C."/>
            <person name="Benson D.R."/>
        </authorList>
    </citation>
    <scope>NUCLEOTIDE SEQUENCE [LARGE SCALE GENOMIC DNA]</scope>
    <source>
        <strain evidence="4">DSM 45818 / CECT 9043 / CcI3</strain>
    </source>
</reference>
<evidence type="ECO:0000313" key="3">
    <source>
        <dbReference type="EMBL" id="ABD10545.1"/>
    </source>
</evidence>
<dbReference type="eggNOG" id="COG1226">
    <property type="taxonomic scope" value="Bacteria"/>
</dbReference>
<dbReference type="STRING" id="106370.Francci3_1166"/>
<organism evidence="3 4">
    <name type="scientific">Frankia casuarinae (strain DSM 45818 / CECT 9043 / HFP020203 / CcI3)</name>
    <dbReference type="NCBI Taxonomy" id="106370"/>
    <lineage>
        <taxon>Bacteria</taxon>
        <taxon>Bacillati</taxon>
        <taxon>Actinomycetota</taxon>
        <taxon>Actinomycetes</taxon>
        <taxon>Frankiales</taxon>
        <taxon>Frankiaceae</taxon>
        <taxon>Frankia</taxon>
    </lineage>
</organism>
<dbReference type="Pfam" id="PF02026">
    <property type="entry name" value="RyR"/>
    <property type="match status" value="1"/>
</dbReference>
<dbReference type="OrthoDB" id="4228364at2"/>
<dbReference type="Proteomes" id="UP000001937">
    <property type="component" value="Chromosome"/>
</dbReference>
<accession>Q2JDU7</accession>
<dbReference type="AlphaFoldDB" id="Q2JDU7"/>
<dbReference type="Gene3D" id="6.20.350.10">
    <property type="match status" value="2"/>
</dbReference>
<protein>
    <recommendedName>
        <fullName evidence="2">Ryanodine receptor Ryr domain-containing protein</fullName>
    </recommendedName>
</protein>
<feature type="region of interest" description="Disordered" evidence="1">
    <location>
        <begin position="137"/>
        <end position="182"/>
    </location>
</feature>
<dbReference type="HOGENOM" id="CLU_1576170_0_0_11"/>
<keyword evidence="4" id="KW-1185">Reference proteome</keyword>
<proteinExistence type="predicted"/>
<sequence length="211" mass="23532">MITARRAVRGVRVDALRPIGASRPAWADAVGGDGGVGGTPSVLGDGELVEQLARAIHDRYLEHELGKRHAAGSRPGLRPWAELSEALREANRDQAVHYETVLRNRGWVCTPAEQDVDPAVDPFSLSAAEVEELARAEHDRWRQHKERQGYSYGPVREDLGPDKRHPSMVDWEELTEEDRDRDRDAIRNMPAVLARADLCITRRPAAEAAIR</sequence>
<feature type="compositionally biased region" description="Basic and acidic residues" evidence="1">
    <location>
        <begin position="155"/>
        <end position="167"/>
    </location>
</feature>
<evidence type="ECO:0000313" key="4">
    <source>
        <dbReference type="Proteomes" id="UP000001937"/>
    </source>
</evidence>
<evidence type="ECO:0000256" key="1">
    <source>
        <dbReference type="SAM" id="MobiDB-lite"/>
    </source>
</evidence>
<dbReference type="EMBL" id="CP000249">
    <property type="protein sequence ID" value="ABD10545.1"/>
    <property type="molecule type" value="Genomic_DNA"/>
</dbReference>
<gene>
    <name evidence="3" type="ordered locus">Francci3_1166</name>
</gene>
<evidence type="ECO:0000259" key="2">
    <source>
        <dbReference type="Pfam" id="PF02026"/>
    </source>
</evidence>
<name>Q2JDU7_FRACC</name>
<dbReference type="InterPro" id="IPR003032">
    <property type="entry name" value="Ryanodine_rcpt"/>
</dbReference>
<dbReference type="KEGG" id="fra:Francci3_1166"/>